<gene>
    <name evidence="2" type="ORF">M670_02562</name>
</gene>
<feature type="transmembrane region" description="Helical" evidence="1">
    <location>
        <begin position="90"/>
        <end position="110"/>
    </location>
</feature>
<dbReference type="OrthoDB" id="1640349at2"/>
<sequence>MKNQWTSYFSGYVKIKVTGRLIEPFLNNCVRADVYIWNLKRQGTTSVTGYLRLEDIHKLRRIIRKSGCRLEFIGRLGWPFLVKKMMSNSGFIIGIAIAFIITLLLSNMIWNIEITGANPKIEHDMRKELSSMGIKRGKLHFSLPSNEDIQGELMERMSSITWVGVKLSGTAYHFEVVEKKVAEEPELLSPRHLVANKKAVIYDYFVEQGQPIIKINDFVKPGKILVSGIIGKEGNTQIIPAKGKVFGEIWYKSHITVPLETVFNVFTGESMTKYSLEVFKLNIPLWGFKKIEYKTYKTENLDKQVQFLKWDLPIVYRKQIIREEEEHIRKYDKQSAILIGKKTARNDLKAKLGEEAVIKGENVLHQTLDNGKVKLMIHYQVIENIASPQPIIQGD</sequence>
<keyword evidence="1" id="KW-0812">Transmembrane</keyword>
<dbReference type="RefSeq" id="WP_035195894.1">
    <property type="nucleotide sequence ID" value="NZ_JJRY01000009.1"/>
</dbReference>
<protein>
    <submittedName>
        <fullName evidence="2">Sporulation protein YqfD</fullName>
    </submittedName>
</protein>
<keyword evidence="1" id="KW-1133">Transmembrane helix</keyword>
<dbReference type="PIRSF" id="PIRSF029895">
    <property type="entry name" value="SpoIV"/>
    <property type="match status" value="1"/>
</dbReference>
<dbReference type="NCBIfam" id="TIGR02876">
    <property type="entry name" value="spore_yqfD"/>
    <property type="match status" value="1"/>
</dbReference>
<dbReference type="Proteomes" id="UP000027936">
    <property type="component" value="Unassembled WGS sequence"/>
</dbReference>
<dbReference type="PATRIC" id="fig|1348973.3.peg.2480"/>
<evidence type="ECO:0000256" key="1">
    <source>
        <dbReference type="SAM" id="Phobius"/>
    </source>
</evidence>
<proteinExistence type="predicted"/>
<keyword evidence="1" id="KW-0472">Membrane</keyword>
<name>A0A072NMM7_SCHAZ</name>
<reference evidence="2 3" key="1">
    <citation type="submission" date="2014-04" db="EMBL/GenBank/DDBJ databases">
        <title>Draft genome sequence of Bacillus azotoformans MEV2011, a (co-) denitrifying strain unable to grow in the presence of oxygen.</title>
        <authorList>
            <person name="Nielsen M."/>
            <person name="Schreiber L."/>
            <person name="Finster K."/>
            <person name="Schramm A."/>
        </authorList>
    </citation>
    <scope>NUCLEOTIDE SEQUENCE [LARGE SCALE GENOMIC DNA]</scope>
    <source>
        <strain evidence="2 3">MEV2011</strain>
    </source>
</reference>
<accession>A0A072NMM7</accession>
<dbReference type="AlphaFoldDB" id="A0A072NMM7"/>
<evidence type="ECO:0000313" key="2">
    <source>
        <dbReference type="EMBL" id="KEF38143.1"/>
    </source>
</evidence>
<dbReference type="EMBL" id="JJRY01000009">
    <property type="protein sequence ID" value="KEF38143.1"/>
    <property type="molecule type" value="Genomic_DNA"/>
</dbReference>
<evidence type="ECO:0000313" key="3">
    <source>
        <dbReference type="Proteomes" id="UP000027936"/>
    </source>
</evidence>
<dbReference type="Pfam" id="PF06898">
    <property type="entry name" value="YqfD"/>
    <property type="match status" value="1"/>
</dbReference>
<dbReference type="InterPro" id="IPR010690">
    <property type="entry name" value="YqfD"/>
</dbReference>
<organism evidence="2 3">
    <name type="scientific">Schinkia azotoformans MEV2011</name>
    <dbReference type="NCBI Taxonomy" id="1348973"/>
    <lineage>
        <taxon>Bacteria</taxon>
        <taxon>Bacillati</taxon>
        <taxon>Bacillota</taxon>
        <taxon>Bacilli</taxon>
        <taxon>Bacillales</taxon>
        <taxon>Bacillaceae</taxon>
        <taxon>Calidifontibacillus/Schinkia group</taxon>
        <taxon>Schinkia</taxon>
    </lineage>
</organism>
<comment type="caution">
    <text evidence="2">The sequence shown here is derived from an EMBL/GenBank/DDBJ whole genome shotgun (WGS) entry which is preliminary data.</text>
</comment>